<evidence type="ECO:0000313" key="2">
    <source>
        <dbReference type="Proteomes" id="UP000254537"/>
    </source>
</evidence>
<dbReference type="KEGG" id="ccah:DWG20_03290"/>
<dbReference type="Proteomes" id="UP000254537">
    <property type="component" value="Chromosome"/>
</dbReference>
<gene>
    <name evidence="1" type="ORF">DWG20_03290</name>
</gene>
<dbReference type="AlphaFoldDB" id="A0A345Y3M5"/>
<organism evidence="1 2">
    <name type="scientific">Crenobacter cavernae</name>
    <dbReference type="NCBI Taxonomy" id="2290923"/>
    <lineage>
        <taxon>Bacteria</taxon>
        <taxon>Pseudomonadati</taxon>
        <taxon>Pseudomonadota</taxon>
        <taxon>Betaproteobacteria</taxon>
        <taxon>Neisseriales</taxon>
        <taxon>Neisseriaceae</taxon>
        <taxon>Crenobacter</taxon>
    </lineage>
</organism>
<reference evidence="1 2" key="1">
    <citation type="submission" date="2018-07" db="EMBL/GenBank/DDBJ databases">
        <title>Crenobacter cavernae sp. nov., isolated from a karst cave.</title>
        <authorList>
            <person name="Zhu H."/>
        </authorList>
    </citation>
    <scope>NUCLEOTIDE SEQUENCE [LARGE SCALE GENOMIC DNA]</scope>
    <source>
        <strain evidence="1 2">K1W11S-77</strain>
    </source>
</reference>
<accession>A0A345Y3M5</accession>
<dbReference type="EMBL" id="CP031337">
    <property type="protein sequence ID" value="AXK38527.1"/>
    <property type="molecule type" value="Genomic_DNA"/>
</dbReference>
<evidence type="ECO:0000313" key="1">
    <source>
        <dbReference type="EMBL" id="AXK38527.1"/>
    </source>
</evidence>
<protein>
    <submittedName>
        <fullName evidence="1">Uncharacterized protein</fullName>
    </submittedName>
</protein>
<proteinExistence type="predicted"/>
<name>A0A345Y3M5_9NEIS</name>
<dbReference type="RefSeq" id="WP_115432467.1">
    <property type="nucleotide sequence ID" value="NZ_CP031337.1"/>
</dbReference>
<sequence>MANKQDLIELTETLLNVHLLAINQCQRKALEASEKGDMAACAVALRQQDKAILDAQSTSTALQKLLNS</sequence>